<feature type="region of interest" description="Disordered" evidence="1">
    <location>
        <begin position="53"/>
        <end position="119"/>
    </location>
</feature>
<dbReference type="EMBL" id="CAJPDQ010000001">
    <property type="protein sequence ID" value="CAF9903541.1"/>
    <property type="molecule type" value="Genomic_DNA"/>
</dbReference>
<gene>
    <name evidence="2" type="ORF">GOMPHAMPRED_000358</name>
</gene>
<dbReference type="CDD" id="cd00167">
    <property type="entry name" value="SANT"/>
    <property type="match status" value="1"/>
</dbReference>
<dbReference type="InterPro" id="IPR001005">
    <property type="entry name" value="SANT/Myb"/>
</dbReference>
<dbReference type="AlphaFoldDB" id="A0A8H3EB05"/>
<evidence type="ECO:0000256" key="1">
    <source>
        <dbReference type="SAM" id="MobiDB-lite"/>
    </source>
</evidence>
<dbReference type="OrthoDB" id="5399305at2759"/>
<evidence type="ECO:0000313" key="3">
    <source>
        <dbReference type="Proteomes" id="UP000664169"/>
    </source>
</evidence>
<evidence type="ECO:0000313" key="2">
    <source>
        <dbReference type="EMBL" id="CAF9903541.1"/>
    </source>
</evidence>
<evidence type="ECO:0008006" key="4">
    <source>
        <dbReference type="Google" id="ProtNLM"/>
    </source>
</evidence>
<feature type="compositionally biased region" description="Polar residues" evidence="1">
    <location>
        <begin position="97"/>
        <end position="109"/>
    </location>
</feature>
<reference evidence="2" key="1">
    <citation type="submission" date="2021-03" db="EMBL/GenBank/DDBJ databases">
        <authorList>
            <person name="Tagirdzhanova G."/>
        </authorList>
    </citation>
    <scope>NUCLEOTIDE SEQUENCE</scope>
</reference>
<comment type="caution">
    <text evidence="2">The sequence shown here is derived from an EMBL/GenBank/DDBJ whole genome shotgun (WGS) entry which is preliminary data.</text>
</comment>
<feature type="compositionally biased region" description="Pro residues" evidence="1">
    <location>
        <begin position="110"/>
        <end position="119"/>
    </location>
</feature>
<keyword evidence="3" id="KW-1185">Reference proteome</keyword>
<sequence length="262" mass="29381">MPSSTGGGRAWSEEEENYLIETRQHKMPYKHIAAHLQKTELACRLHYHQLSFGTKRRRRGSSSASSARSNPPSLNPESAYISQRPLPALSPPESPGRTRTINSRDSSPNNPVPILPKPVFGPQPMTMHSNALRLITQDVERMDESTRIDKERLLQIYDAHRGPFWCMLAAEYGDNVDPMVLEDAWRKLSATQIGFLPPTPPNRSPHTPNSRPMTTLEAPLPSIFAPVNMPKIGPVLPPRNTFAISSLLTDNKDIRNLRPLMV</sequence>
<name>A0A8H3EB05_9LECA</name>
<accession>A0A8H3EB05</accession>
<dbReference type="Proteomes" id="UP000664169">
    <property type="component" value="Unassembled WGS sequence"/>
</dbReference>
<organism evidence="2 3">
    <name type="scientific">Gomphillus americanus</name>
    <dbReference type="NCBI Taxonomy" id="1940652"/>
    <lineage>
        <taxon>Eukaryota</taxon>
        <taxon>Fungi</taxon>
        <taxon>Dikarya</taxon>
        <taxon>Ascomycota</taxon>
        <taxon>Pezizomycotina</taxon>
        <taxon>Lecanoromycetes</taxon>
        <taxon>OSLEUM clade</taxon>
        <taxon>Ostropomycetidae</taxon>
        <taxon>Ostropales</taxon>
        <taxon>Graphidaceae</taxon>
        <taxon>Gomphilloideae</taxon>
        <taxon>Gomphillus</taxon>
    </lineage>
</organism>
<protein>
    <recommendedName>
        <fullName evidence="4">Myb-like domain-containing protein</fullName>
    </recommendedName>
</protein>
<proteinExistence type="predicted"/>